<reference evidence="1 2" key="1">
    <citation type="journal article" date="1998" name="Science">
        <title>Genome sequence of the nematode C. elegans: a platform for investigating biology.</title>
        <authorList>
            <consortium name="The C. elegans sequencing consortium"/>
            <person name="Sulson J.E."/>
            <person name="Waterston R."/>
        </authorList>
    </citation>
    <scope>NUCLEOTIDE SEQUENCE [LARGE SCALE GENOMIC DNA]</scope>
    <source>
        <strain evidence="1 2">Bristol N2</strain>
    </source>
</reference>
<name>Q9XUZ0_CAEEL</name>
<dbReference type="WormBase" id="F55C9.5">
    <property type="protein sequence ID" value="CE18737"/>
    <property type="gene ID" value="WBGene00010102"/>
</dbReference>
<dbReference type="UCSC" id="F55C9.5">
    <property type="organism name" value="c. elegans"/>
</dbReference>
<dbReference type="Bgee" id="WBGene00010102">
    <property type="expression patterns" value="Expressed in embryo and 3 other cell types or tissues"/>
</dbReference>
<dbReference type="AlphaFoldDB" id="Q9XUZ0"/>
<dbReference type="InParanoid" id="Q9XUZ0"/>
<evidence type="ECO:0000313" key="1">
    <source>
        <dbReference type="EMBL" id="CAB04472.1"/>
    </source>
</evidence>
<keyword evidence="2" id="KW-1185">Reference proteome</keyword>
<evidence type="ECO:0000313" key="2">
    <source>
        <dbReference type="Proteomes" id="UP000001940"/>
    </source>
</evidence>
<dbReference type="PIR" id="T22725">
    <property type="entry name" value="T22725"/>
</dbReference>
<accession>Q9XUZ0</accession>
<dbReference type="AGR" id="WB:WBGene00010102"/>
<gene>
    <name evidence="1" type="ORF">CELE_F55C9.5</name>
    <name evidence="1 3" type="ORF">F55C9.5</name>
</gene>
<dbReference type="EMBL" id="BX284605">
    <property type="protein sequence ID" value="CAB04472.1"/>
    <property type="molecule type" value="Genomic_DNA"/>
</dbReference>
<proteinExistence type="predicted"/>
<sequence>MGNNTIGARKSTTSKFWKCRSCIASRTTESRNNSIIQQRRNFIIRTKKEIPFPKRGASKDSCGSCHNQKNLIVCHLFLFKNHKKLFF</sequence>
<dbReference type="PaxDb" id="6239-F55C9.5"/>
<dbReference type="Proteomes" id="UP000001940">
    <property type="component" value="Chromosome V"/>
</dbReference>
<dbReference type="HOGENOM" id="CLU_2485370_0_0_1"/>
<evidence type="ECO:0000313" key="3">
    <source>
        <dbReference type="WormBase" id="F55C9.5"/>
    </source>
</evidence>
<organism evidence="1 2">
    <name type="scientific">Caenorhabditis elegans</name>
    <dbReference type="NCBI Taxonomy" id="6239"/>
    <lineage>
        <taxon>Eukaryota</taxon>
        <taxon>Metazoa</taxon>
        <taxon>Ecdysozoa</taxon>
        <taxon>Nematoda</taxon>
        <taxon>Chromadorea</taxon>
        <taxon>Rhabditida</taxon>
        <taxon>Rhabditina</taxon>
        <taxon>Rhabditomorpha</taxon>
        <taxon>Rhabditoidea</taxon>
        <taxon>Rhabditidae</taxon>
        <taxon>Peloderinae</taxon>
        <taxon>Caenorhabditis</taxon>
    </lineage>
</organism>
<protein>
    <submittedName>
        <fullName evidence="1">Uncharacterized protein</fullName>
    </submittedName>
</protein>